<dbReference type="Pfam" id="PF01201">
    <property type="entry name" value="Ribosomal_S8e"/>
    <property type="match status" value="1"/>
</dbReference>
<dbReference type="EMBL" id="LNGF01000022">
    <property type="protein sequence ID" value="KYC47491.1"/>
    <property type="molecule type" value="Genomic_DNA"/>
</dbReference>
<dbReference type="PATRIC" id="fig|1706436.3.peg.951"/>
<organism evidence="8 12">
    <name type="scientific">Candidatus Methanofastidiosum methylothiophilum</name>
    <dbReference type="NCBI Taxonomy" id="1705564"/>
    <lineage>
        <taxon>Archaea</taxon>
        <taxon>Methanobacteriati</taxon>
        <taxon>Methanobacteriota</taxon>
        <taxon>Stenosarchaea group</taxon>
        <taxon>Candidatus Methanofastidiosia</taxon>
        <taxon>Candidatus Methanofastidiosales</taxon>
        <taxon>Candidatus Methanofastidiosaceae</taxon>
        <taxon>Candidatus Methanofastidiosum</taxon>
    </lineage>
</organism>
<evidence type="ECO:0000256" key="2">
    <source>
        <dbReference type="ARBA" id="ARBA00011458"/>
    </source>
</evidence>
<protein>
    <recommendedName>
        <fullName evidence="5 6">Small ribosomal subunit protein eS8</fullName>
    </recommendedName>
</protein>
<dbReference type="InterPro" id="IPR022309">
    <property type="entry name" value="Ribosomal_Se8/biogenesis_NSA2"/>
</dbReference>
<comment type="subunit">
    <text evidence="2 6">Part of the 30S ribosomal subunit.</text>
</comment>
<gene>
    <name evidence="6 8" type="primary">rps8e</name>
    <name evidence="8" type="ORF">APG10_00939</name>
    <name evidence="9" type="ORF">APG11_01091</name>
    <name evidence="10" type="ORF">APG12_00819</name>
</gene>
<accession>A0A150IR20</accession>
<dbReference type="EMBL" id="LNGE01000021">
    <property type="protein sequence ID" value="KYC45367.1"/>
    <property type="molecule type" value="Genomic_DNA"/>
</dbReference>
<evidence type="ECO:0000256" key="5">
    <source>
        <dbReference type="ARBA" id="ARBA00035277"/>
    </source>
</evidence>
<dbReference type="PANTHER" id="PTHR10394">
    <property type="entry name" value="40S RIBOSOMAL PROTEIN S8"/>
    <property type="match status" value="1"/>
</dbReference>
<dbReference type="NCBIfam" id="TIGR00307">
    <property type="entry name" value="eS8"/>
    <property type="match status" value="1"/>
</dbReference>
<evidence type="ECO:0000256" key="6">
    <source>
        <dbReference type="HAMAP-Rule" id="MF_00029"/>
    </source>
</evidence>
<proteinExistence type="inferred from homology"/>
<dbReference type="AlphaFoldDB" id="A0A150IK97"/>
<keyword evidence="4 6" id="KW-0687">Ribonucleoprotein</keyword>
<evidence type="ECO:0000313" key="12">
    <source>
        <dbReference type="Proteomes" id="UP000092401"/>
    </source>
</evidence>
<sequence>MSIWQARSKRKATGGRITQARKKLKRELGRESTFTVIGEVSKKKVRCFGGTDKMKLMKADYSNLLTKEGYKKAKITGVTDNPANRHFVRRSIITKGAIITTELGKARVTSRPGQDGIINAVLIE</sequence>
<evidence type="ECO:0000313" key="10">
    <source>
        <dbReference type="EMBL" id="KYC50391.1"/>
    </source>
</evidence>
<dbReference type="PATRIC" id="fig|1706438.3.peg.824"/>
<dbReference type="PROSITE" id="PS01193">
    <property type="entry name" value="RIBOSOMAL_S8E"/>
    <property type="match status" value="1"/>
</dbReference>
<reference evidence="11 12" key="1">
    <citation type="journal article" date="2016" name="ISME J.">
        <title>Chasing the elusive Euryarchaeota class WSA2: genomes reveal a uniquely fastidious methyl-reducing methanogen.</title>
        <authorList>
            <person name="Nobu M.K."/>
            <person name="Narihiro T."/>
            <person name="Kuroda K."/>
            <person name="Mei R."/>
            <person name="Liu W.T."/>
        </authorList>
    </citation>
    <scope>NUCLEOTIDE SEQUENCE [LARGE SCALE GENOMIC DNA]</scope>
    <source>
        <strain evidence="8">B03fssc0709_Meth_Bin005</strain>
        <strain evidence="9">B15fssc0709_Meth_Bin003</strain>
        <strain evidence="10">BMIXfssc0709_Meth_Bin006</strain>
    </source>
</reference>
<accession>A0A150IZG7</accession>
<dbReference type="InterPro" id="IPR001047">
    <property type="entry name" value="Ribosomal_eS8"/>
</dbReference>
<evidence type="ECO:0000313" key="9">
    <source>
        <dbReference type="EMBL" id="KYC47491.1"/>
    </source>
</evidence>
<dbReference type="GO" id="GO:0006412">
    <property type="term" value="P:translation"/>
    <property type="evidence" value="ECO:0007669"/>
    <property type="project" value="UniProtKB-UniRule"/>
</dbReference>
<dbReference type="Gene3D" id="2.40.10.310">
    <property type="match status" value="1"/>
</dbReference>
<dbReference type="Proteomes" id="UP000092403">
    <property type="component" value="Unassembled WGS sequence"/>
</dbReference>
<comment type="similarity">
    <text evidence="1 6">Belongs to the eukaryotic ribosomal protein eS8 family.</text>
</comment>
<accession>A0A150IK97</accession>
<evidence type="ECO:0000256" key="3">
    <source>
        <dbReference type="ARBA" id="ARBA00022980"/>
    </source>
</evidence>
<dbReference type="GO" id="GO:1990904">
    <property type="term" value="C:ribonucleoprotein complex"/>
    <property type="evidence" value="ECO:0007669"/>
    <property type="project" value="UniProtKB-KW"/>
</dbReference>
<evidence type="ECO:0000256" key="7">
    <source>
        <dbReference type="SAM" id="MobiDB-lite"/>
    </source>
</evidence>
<dbReference type="EMBL" id="LNJC01000014">
    <property type="protein sequence ID" value="KYC50391.1"/>
    <property type="molecule type" value="Genomic_DNA"/>
</dbReference>
<dbReference type="Proteomes" id="UP000092401">
    <property type="component" value="Unassembled WGS sequence"/>
</dbReference>
<dbReference type="GO" id="GO:0005840">
    <property type="term" value="C:ribosome"/>
    <property type="evidence" value="ECO:0007669"/>
    <property type="project" value="UniProtKB-KW"/>
</dbReference>
<evidence type="ECO:0000256" key="1">
    <source>
        <dbReference type="ARBA" id="ARBA00005257"/>
    </source>
</evidence>
<feature type="compositionally biased region" description="Basic residues" evidence="7">
    <location>
        <begin position="7"/>
        <end position="24"/>
    </location>
</feature>
<keyword evidence="3 6" id="KW-0689">Ribosomal protein</keyword>
<evidence type="ECO:0000313" key="11">
    <source>
        <dbReference type="Proteomes" id="UP000091929"/>
    </source>
</evidence>
<name>A0A150IK97_9EURY</name>
<feature type="region of interest" description="Disordered" evidence="7">
    <location>
        <begin position="1"/>
        <end position="24"/>
    </location>
</feature>
<comment type="caution">
    <text evidence="8">The sequence shown here is derived from an EMBL/GenBank/DDBJ whole genome shotgun (WGS) entry which is preliminary data.</text>
</comment>
<dbReference type="PATRIC" id="fig|1706437.3.peg.1101"/>
<evidence type="ECO:0000313" key="8">
    <source>
        <dbReference type="EMBL" id="KYC45367.1"/>
    </source>
</evidence>
<dbReference type="CDD" id="cd11382">
    <property type="entry name" value="Ribosomal_S8e"/>
    <property type="match status" value="1"/>
</dbReference>
<evidence type="ECO:0000256" key="4">
    <source>
        <dbReference type="ARBA" id="ARBA00023274"/>
    </source>
</evidence>
<dbReference type="GO" id="GO:0003735">
    <property type="term" value="F:structural constituent of ribosome"/>
    <property type="evidence" value="ECO:0007669"/>
    <property type="project" value="InterPro"/>
</dbReference>
<dbReference type="HAMAP" id="MF_00029">
    <property type="entry name" value="Ribosomal_eS8"/>
    <property type="match status" value="1"/>
</dbReference>
<dbReference type="InterPro" id="IPR018283">
    <property type="entry name" value="Ribosomal_eS8_CS"/>
</dbReference>
<dbReference type="InterPro" id="IPR020919">
    <property type="entry name" value="Ribosomal_protein_eS8_arc"/>
</dbReference>
<dbReference type="Proteomes" id="UP000091929">
    <property type="component" value="Unassembled WGS sequence"/>
</dbReference>